<keyword evidence="3" id="KW-1185">Reference proteome</keyword>
<dbReference type="GO" id="GO:0019867">
    <property type="term" value="C:outer membrane"/>
    <property type="evidence" value="ECO:0007669"/>
    <property type="project" value="InterPro"/>
</dbReference>
<dbReference type="Pfam" id="PF03797">
    <property type="entry name" value="Autotransporter"/>
    <property type="match status" value="1"/>
</dbReference>
<dbReference type="InterPro" id="IPR003991">
    <property type="entry name" value="Pertactin_virulence_factor"/>
</dbReference>
<dbReference type="EMBL" id="AP018786">
    <property type="protein sequence ID" value="BBF23412.1"/>
    <property type="molecule type" value="Genomic_DNA"/>
</dbReference>
<dbReference type="InterPro" id="IPR036709">
    <property type="entry name" value="Autotransporte_beta_dom_sf"/>
</dbReference>
<evidence type="ECO:0000313" key="2">
    <source>
        <dbReference type="EMBL" id="BBF23412.1"/>
    </source>
</evidence>
<dbReference type="SMART" id="SM00869">
    <property type="entry name" value="Autotransporter"/>
    <property type="match status" value="1"/>
</dbReference>
<dbReference type="Gene3D" id="2.160.20.20">
    <property type="match status" value="1"/>
</dbReference>
<dbReference type="NCBIfam" id="TIGR01414">
    <property type="entry name" value="autotrans_barl"/>
    <property type="match status" value="1"/>
</dbReference>
<dbReference type="InterPro" id="IPR012332">
    <property type="entry name" value="Autotransporter_pectin_lyase_C"/>
</dbReference>
<dbReference type="PRINTS" id="PR01484">
    <property type="entry name" value="PRTACTNFAMLY"/>
</dbReference>
<sequence>MLELGNAEALLLDGSSFAAPAVTANVTNVGSAFYAGGIDIRNHGSLHAGRVSVTASLPSKDIDTVYGIYGVNNYGEEMNLGDVTVDLKANAETIYGFYWRDHSIALTGNTVVSAVRLDTNDASASPAYAVVVDNGMWDSEVDLTPETGKHLRLTGDLWVTANNAALRANFNEGSFLRGATHVDLYEDMTQEEIDALFSQYAGLWMEDMNLSFGQGSFWDVTGNSKVTHLNLSDGARIILANHDETVVPPGSGVLPGFGSHVLDIRHFSGVSLEDKEHAGIFRLDVNLGETDDVANEGGFITVFGSVDANKPYAMLEVASTGVQLAERSKILVLDSTPEHNLRLELSENPIVGRRAEAGAFLYELAAYEDTTGNLSEALSEYFLSDPENEYGDAYFAEANDVYYYLRKTDETSPTADDTASVASFGLQIAQYLAHLDTLRERLGDIRYGGEHGVWARVTATRDRLTGVGGSAYDAETSTLMFGADTKLGASDWTAGALVRFLDSNGEGKGRTDVDTDGQGAGVTFYATHTNPGELGAYLDLTASFDWYDQDLDGVMADGATAYKGSYSTTAWGASAETGFAWRWGDKGSWFAEPSAQLSYYAIRGERFVLDNGMVLEQSNTDSLTGRVGVTFGYTSMLDGKRDLEFYGKFGVNHEFLGEETINVNDAHYEADILGTRFYYGLGVTKALGTNTVFWAQLSREEGDDYTREYAGNVGIRWNF</sequence>
<dbReference type="PANTHER" id="PTHR35037:SF7">
    <property type="entry name" value="AUTOTRANSPORTER"/>
    <property type="match status" value="1"/>
</dbReference>
<gene>
    <name evidence="2" type="ORF">SUTMEG_13030</name>
</gene>
<dbReference type="AlphaFoldDB" id="A0A2Z6IAP3"/>
<dbReference type="InterPro" id="IPR005546">
    <property type="entry name" value="Autotransporte_beta"/>
</dbReference>
<dbReference type="InterPro" id="IPR006315">
    <property type="entry name" value="OM_autotransptr_brl_dom"/>
</dbReference>
<dbReference type="SUPFAM" id="SSF103515">
    <property type="entry name" value="Autotransporter"/>
    <property type="match status" value="1"/>
</dbReference>
<accession>A0A2Z6IAP3</accession>
<protein>
    <recommendedName>
        <fullName evidence="1">Autotransporter domain-containing protein</fullName>
    </recommendedName>
</protein>
<reference evidence="2 3" key="1">
    <citation type="journal article" date="2018" name="Int. J. Syst. Evol. Microbiol.">
        <title>Mesosutterella multiformis gen. nov., sp. nov., a member of the family Sutterellaceae and Sutterella megalosphaeroides sp. nov., isolated from human faeces.</title>
        <authorList>
            <person name="Sakamoto M."/>
            <person name="Ikeyama N."/>
            <person name="Kunihiro T."/>
            <person name="Iino T."/>
            <person name="Yuki M."/>
            <person name="Ohkuma M."/>
        </authorList>
    </citation>
    <scope>NUCLEOTIDE SEQUENCE [LARGE SCALE GENOMIC DNA]</scope>
    <source>
        <strain evidence="2 3">6FBBBH3</strain>
    </source>
</reference>
<dbReference type="KEGG" id="sutt:SUTMEG_13030"/>
<evidence type="ECO:0000313" key="3">
    <source>
        <dbReference type="Proteomes" id="UP000271003"/>
    </source>
</evidence>
<dbReference type="PROSITE" id="PS51208">
    <property type="entry name" value="AUTOTRANSPORTER"/>
    <property type="match status" value="1"/>
</dbReference>
<dbReference type="InterPro" id="IPR051551">
    <property type="entry name" value="Autotransporter_adhesion"/>
</dbReference>
<evidence type="ECO:0000259" key="1">
    <source>
        <dbReference type="PROSITE" id="PS51208"/>
    </source>
</evidence>
<dbReference type="PANTHER" id="PTHR35037">
    <property type="entry name" value="C-TERMINAL REGION OF AIDA-LIKE PROTEIN"/>
    <property type="match status" value="1"/>
</dbReference>
<organism evidence="2 3">
    <name type="scientific">Sutterella megalosphaeroides</name>
    <dbReference type="NCBI Taxonomy" id="2494234"/>
    <lineage>
        <taxon>Bacteria</taxon>
        <taxon>Pseudomonadati</taxon>
        <taxon>Pseudomonadota</taxon>
        <taxon>Betaproteobacteria</taxon>
        <taxon>Burkholderiales</taxon>
        <taxon>Sutterellaceae</taxon>
        <taxon>Sutterella</taxon>
    </lineage>
</organism>
<dbReference type="Gene3D" id="2.40.128.130">
    <property type="entry name" value="Autotransporter beta-domain"/>
    <property type="match status" value="1"/>
</dbReference>
<dbReference type="Proteomes" id="UP000271003">
    <property type="component" value="Chromosome"/>
</dbReference>
<proteinExistence type="predicted"/>
<name>A0A2Z6IAP3_9BURK</name>
<feature type="domain" description="Autotransporter" evidence="1">
    <location>
        <begin position="446"/>
        <end position="719"/>
    </location>
</feature>